<dbReference type="Pfam" id="PF14331">
    <property type="entry name" value="IcmF-related_N"/>
    <property type="match status" value="1"/>
</dbReference>
<evidence type="ECO:0000259" key="4">
    <source>
        <dbReference type="Pfam" id="PF14331"/>
    </source>
</evidence>
<feature type="transmembrane region" description="Helical" evidence="1">
    <location>
        <begin position="7"/>
        <end position="31"/>
    </location>
</feature>
<dbReference type="InterPro" id="IPR053156">
    <property type="entry name" value="T6SS_TssM-like"/>
</dbReference>
<dbReference type="InterPro" id="IPR010623">
    <property type="entry name" value="IcmF_C"/>
</dbReference>
<feature type="transmembrane region" description="Helical" evidence="1">
    <location>
        <begin position="37"/>
        <end position="57"/>
    </location>
</feature>
<accession>A0A0C9NCH8</accession>
<proteinExistence type="predicted"/>
<feature type="domain" description="Type VI secretion system component TssM1 N-terminal" evidence="4">
    <location>
        <begin position="176"/>
        <end position="427"/>
    </location>
</feature>
<keyword evidence="1" id="KW-0472">Membrane</keyword>
<feature type="domain" description="Type VI secretion system IcmF C-terminal" evidence="2">
    <location>
        <begin position="1031"/>
        <end position="1143"/>
    </location>
</feature>
<gene>
    <name evidence="5" type="ORF">SP6_30_01480</name>
</gene>
<keyword evidence="6" id="KW-1185">Reference proteome</keyword>
<dbReference type="InterPro" id="IPR009612">
    <property type="entry name" value="IcmF-rel"/>
</dbReference>
<dbReference type="PANTHER" id="PTHR36153:SF1">
    <property type="entry name" value="TYPE VI SECRETION SYSTEM COMPONENT TSSM1"/>
    <property type="match status" value="1"/>
</dbReference>
<evidence type="ECO:0000259" key="2">
    <source>
        <dbReference type="Pfam" id="PF06744"/>
    </source>
</evidence>
<dbReference type="EMBL" id="BBJS01000030">
    <property type="protein sequence ID" value="GAN14007.1"/>
    <property type="molecule type" value="Genomic_DNA"/>
</dbReference>
<name>A0A0C9NCH8_SPHPI</name>
<dbReference type="InterPro" id="IPR025743">
    <property type="entry name" value="TssM1_N"/>
</dbReference>
<dbReference type="InterPro" id="IPR017731">
    <property type="entry name" value="TssM1-like"/>
</dbReference>
<dbReference type="Pfam" id="PF06761">
    <property type="entry name" value="IcmF-related"/>
    <property type="match status" value="1"/>
</dbReference>
<organism evidence="5 6">
    <name type="scientific">Sphingomonas paucimobilis NBRC 13935</name>
    <dbReference type="NCBI Taxonomy" id="1219050"/>
    <lineage>
        <taxon>Bacteria</taxon>
        <taxon>Pseudomonadati</taxon>
        <taxon>Pseudomonadota</taxon>
        <taxon>Alphaproteobacteria</taxon>
        <taxon>Sphingomonadales</taxon>
        <taxon>Sphingomonadaceae</taxon>
        <taxon>Sphingomonas</taxon>
    </lineage>
</organism>
<evidence type="ECO:0000256" key="1">
    <source>
        <dbReference type="SAM" id="Phobius"/>
    </source>
</evidence>
<dbReference type="CDD" id="cd00882">
    <property type="entry name" value="Ras_like_GTPase"/>
    <property type="match status" value="1"/>
</dbReference>
<evidence type="ECO:0000313" key="6">
    <source>
        <dbReference type="Proteomes" id="UP000032025"/>
    </source>
</evidence>
<dbReference type="AlphaFoldDB" id="A0A0C9NCH8"/>
<comment type="caution">
    <text evidence="5">The sequence shown here is derived from an EMBL/GenBank/DDBJ whole genome shotgun (WGS) entry which is preliminary data.</text>
</comment>
<dbReference type="PANTHER" id="PTHR36153">
    <property type="entry name" value="INNER MEMBRANE PROTEIN-RELATED"/>
    <property type="match status" value="1"/>
</dbReference>
<feature type="domain" description="IcmF-related" evidence="3">
    <location>
        <begin position="487"/>
        <end position="791"/>
    </location>
</feature>
<sequence>MRSFFRNWYAVTITAAVLLAALFAFGLPLFVAFFRPIPVRIAAVLLVALAWGLWWFLRHRAARKAADAIAAELAGPNAADEEGKALGRRMGEALTKLRGASGGRRDYLYSRPWYVIIGPPGAGKTTALLNSGLRFPFVEQAVGGIGGTRNLDFWFADEAVLVDTAGRYTTQDSDATVDAAGWSAFLNLLKRHRPRQPINGVLVAIGIDTLVGSDCAAIDAHARAVRRRLVEMRRVLETAVPVYLLVTKADLLAGFTDYFDDLDVEGRRAVLGATMPHADGRPGAEALAHAFDEATQAVADRQARRLFEEVDQRRRGMMIGFPAQLRSLRARLMRFADGAFVAGDEAAGVLRGFYLTSGVQEGEALDRILASMAQVYEQPVESPAPGRGRAYFLNRLLTEVMFPEAGLVITDPKAKGRRRGQMIAALAGIALASALVLAAWGVSYARNRAFQSALTEASARAEQQFREAGIDLTQVREDDADLRAAIPALDTLRNLPRGYAERRRGGPSLAMTFGLYQRGLSQRAEETYRDALRRVMLPRLLLRLEAVMKADGRDPMRLYEPLKVYLMLGQQGPMDAKAVRAWVTTDWANELYPGADSQAERAALTRHLDALLEDRDMASVWPNRQPPLDGQLVASARAAVQTLSLADRAYAVMKQKAASAGPAWEVANVLSQGDALAFTAPDQLLAMRIPYFFTRAGYEKAYLPGLATVQQDLKRDLWVLGGAEEAGVGQELSNVRPGVAGLYAKDYIAAWEGVVAAMKPAAYFTDTAAFGALTKSPSPLKRVLLELRKNTIFSGGVQAGLARAGRYGMNRSRLGRVADEIGRDRARGIDAGDEITAYFASLHDYVGDGRGSAPIDDFVAGIKAAGQAVIAARSVGGGGGSDTTQAQMAAALASVRAAAAGAPPQLQGFVNAAASGGTRAQVGAASGAVGDAYAQTVLPACREVAQEHYPFFGGAKADAPMADTLRVFGMGGVFDGFVQQRLMPMIDTSGAVWRWREGDPVAAALNPATPETLARAVKLRDLLTAGLPIKVSVASFGSDIGTVEVASGGTRHRFTPRDNKPKPLIWSATGSLPEASVVLYRPGAAQPVANADAAPGVEAARIETEGPWALFRLMDRADKQNAGAQAIRAAFGEGAQRTVLLIQLPGTANPFSRAGLWSFRCPASL</sequence>
<dbReference type="RefSeq" id="WP_007404920.1">
    <property type="nucleotide sequence ID" value="NZ_BBJS01000030.1"/>
</dbReference>
<dbReference type="SUPFAM" id="SSF52540">
    <property type="entry name" value="P-loop containing nucleoside triphosphate hydrolases"/>
    <property type="match status" value="1"/>
</dbReference>
<protein>
    <submittedName>
        <fullName evidence="5">DNA, contig: SP630</fullName>
    </submittedName>
</protein>
<dbReference type="Pfam" id="PF06744">
    <property type="entry name" value="IcmF_C"/>
    <property type="match status" value="1"/>
</dbReference>
<feature type="transmembrane region" description="Helical" evidence="1">
    <location>
        <begin position="423"/>
        <end position="442"/>
    </location>
</feature>
<reference evidence="5 6" key="1">
    <citation type="submission" date="2014-08" db="EMBL/GenBank/DDBJ databases">
        <title>Whole genome shotgun sequence of Sphingomonas paucimobilis NBRC 13935.</title>
        <authorList>
            <person name="Hosoyama A."/>
            <person name="Hashimoto M."/>
            <person name="Hosoyama Y."/>
            <person name="Noguchi M."/>
            <person name="Uohara A."/>
            <person name="Ohji S."/>
            <person name="Katano-Makiyama Y."/>
            <person name="Ichikawa N."/>
            <person name="Kimura A."/>
            <person name="Yamazoe A."/>
            <person name="Fujita N."/>
        </authorList>
    </citation>
    <scope>NUCLEOTIDE SEQUENCE [LARGE SCALE GENOMIC DNA]</scope>
    <source>
        <strain evidence="5 6">NBRC 13935</strain>
    </source>
</reference>
<keyword evidence="1" id="KW-0812">Transmembrane</keyword>
<dbReference type="GeneID" id="78528826"/>
<evidence type="ECO:0000313" key="5">
    <source>
        <dbReference type="EMBL" id="GAN14007.1"/>
    </source>
</evidence>
<dbReference type="NCBIfam" id="TIGR03348">
    <property type="entry name" value="VI_IcmF"/>
    <property type="match status" value="1"/>
</dbReference>
<evidence type="ECO:0000259" key="3">
    <source>
        <dbReference type="Pfam" id="PF06761"/>
    </source>
</evidence>
<keyword evidence="1" id="KW-1133">Transmembrane helix</keyword>
<dbReference type="Proteomes" id="UP000032025">
    <property type="component" value="Unassembled WGS sequence"/>
</dbReference>
<dbReference type="InterPro" id="IPR027417">
    <property type="entry name" value="P-loop_NTPase"/>
</dbReference>